<dbReference type="Proteomes" id="UP000033434">
    <property type="component" value="Unassembled WGS sequence"/>
</dbReference>
<dbReference type="AlphaFoldDB" id="A0A0F6A952"/>
<organism evidence="1 2">
    <name type="scientific">Pseudoalteromonas luteoviolacea S4054</name>
    <dbReference type="NCBI Taxonomy" id="1129367"/>
    <lineage>
        <taxon>Bacteria</taxon>
        <taxon>Pseudomonadati</taxon>
        <taxon>Pseudomonadota</taxon>
        <taxon>Gammaproteobacteria</taxon>
        <taxon>Alteromonadales</taxon>
        <taxon>Pseudoalteromonadaceae</taxon>
        <taxon>Pseudoalteromonas</taxon>
    </lineage>
</organism>
<evidence type="ECO:0000313" key="1">
    <source>
        <dbReference type="EMBL" id="KKE81919.1"/>
    </source>
</evidence>
<protein>
    <submittedName>
        <fullName evidence="1">Uncharacterized protein</fullName>
    </submittedName>
</protein>
<dbReference type="EMBL" id="AUXW01000175">
    <property type="protein sequence ID" value="KKE81919.1"/>
    <property type="molecule type" value="Genomic_DNA"/>
</dbReference>
<gene>
    <name evidence="1" type="ORF">N479_21020</name>
</gene>
<reference evidence="1 2" key="1">
    <citation type="journal article" date="2015" name="BMC Genomics">
        <title>Genome mining reveals unlocked bioactive potential of marine Gram-negative bacteria.</title>
        <authorList>
            <person name="Machado H."/>
            <person name="Sonnenschein E.C."/>
            <person name="Melchiorsen J."/>
            <person name="Gram L."/>
        </authorList>
    </citation>
    <scope>NUCLEOTIDE SEQUENCE [LARGE SCALE GENOMIC DNA]</scope>
    <source>
        <strain evidence="1 2">S4054</strain>
    </source>
</reference>
<sequence>MSGSIKPVHEQGDKVTETLSFTDYGWGGLDDLAYIGDGKVAWTYINNPTLSNHIGAQHQQWEVMVYQSPH</sequence>
<dbReference type="PATRIC" id="fig|1129367.4.peg.4279"/>
<accession>A0A0F6A952</accession>
<evidence type="ECO:0000313" key="2">
    <source>
        <dbReference type="Proteomes" id="UP000033434"/>
    </source>
</evidence>
<proteinExistence type="predicted"/>
<name>A0A0F6A952_9GAMM</name>
<comment type="caution">
    <text evidence="1">The sequence shown here is derived from an EMBL/GenBank/DDBJ whole genome shotgun (WGS) entry which is preliminary data.</text>
</comment>